<dbReference type="AlphaFoldDB" id="A0AAD7LGK1"/>
<protein>
    <submittedName>
        <fullName evidence="1">Uncharacterized protein</fullName>
    </submittedName>
</protein>
<dbReference type="Proteomes" id="UP001163823">
    <property type="component" value="Chromosome 8"/>
</dbReference>
<dbReference type="InterPro" id="IPR004158">
    <property type="entry name" value="DUF247_pln"/>
</dbReference>
<comment type="caution">
    <text evidence="1">The sequence shown here is derived from an EMBL/GenBank/DDBJ whole genome shotgun (WGS) entry which is preliminary data.</text>
</comment>
<dbReference type="PANTHER" id="PTHR31170">
    <property type="entry name" value="BNAC04G53230D PROTEIN"/>
    <property type="match status" value="1"/>
</dbReference>
<proteinExistence type="predicted"/>
<dbReference type="PANTHER" id="PTHR31170:SF9">
    <property type="entry name" value="PROTEIN, PUTATIVE (DUF247)-RELATED"/>
    <property type="match status" value="1"/>
</dbReference>
<gene>
    <name evidence="1" type="ORF">O6P43_018624</name>
</gene>
<accession>A0AAD7LGK1</accession>
<name>A0AAD7LGK1_QUISA</name>
<evidence type="ECO:0000313" key="1">
    <source>
        <dbReference type="EMBL" id="KAJ7957804.1"/>
    </source>
</evidence>
<dbReference type="Pfam" id="PF03140">
    <property type="entry name" value="DUF247"/>
    <property type="match status" value="1"/>
</dbReference>
<reference evidence="1" key="1">
    <citation type="journal article" date="2023" name="Science">
        <title>Elucidation of the pathway for biosynthesis of saponin adjuvants from the soapbark tree.</title>
        <authorList>
            <person name="Reed J."/>
            <person name="Orme A."/>
            <person name="El-Demerdash A."/>
            <person name="Owen C."/>
            <person name="Martin L.B.B."/>
            <person name="Misra R.C."/>
            <person name="Kikuchi S."/>
            <person name="Rejzek M."/>
            <person name="Martin A.C."/>
            <person name="Harkess A."/>
            <person name="Leebens-Mack J."/>
            <person name="Louveau T."/>
            <person name="Stephenson M.J."/>
            <person name="Osbourn A."/>
        </authorList>
    </citation>
    <scope>NUCLEOTIDE SEQUENCE</scope>
    <source>
        <strain evidence="1">S10</strain>
    </source>
</reference>
<dbReference type="KEGG" id="qsa:O6P43_018624"/>
<evidence type="ECO:0000313" key="2">
    <source>
        <dbReference type="Proteomes" id="UP001163823"/>
    </source>
</evidence>
<sequence length="306" mass="36027">MFEDLVRGVKELLERRKPRLTSDCCIYKVPADIRKLNEDAYTPKVVSIGPFHHGNKTLQNMKIHKIRFFKRFLNRISPAISLENWIQSMDELEPRIRLCYAETIKLSRNELVKVIIVDAGFILELFSMYYFKEHISWTDEDNILSKPWFEACIRSDLLLLENQLPFFVLDKLFNQAFASQFMSDGINLPSFLQRTTFLELTFHYFTYYNQQNIAPHPDMNIRHFTDLVRIFHLPPPERLPNILQSEEGAMTHLPKATELEKVGVKFTQGTSKCLLDLKFEGRVLEVPCFKAEDWTEILFRNIMALE</sequence>
<dbReference type="EMBL" id="JARAOO010000008">
    <property type="protein sequence ID" value="KAJ7957804.1"/>
    <property type="molecule type" value="Genomic_DNA"/>
</dbReference>
<organism evidence="1 2">
    <name type="scientific">Quillaja saponaria</name>
    <name type="common">Soap bark tree</name>
    <dbReference type="NCBI Taxonomy" id="32244"/>
    <lineage>
        <taxon>Eukaryota</taxon>
        <taxon>Viridiplantae</taxon>
        <taxon>Streptophyta</taxon>
        <taxon>Embryophyta</taxon>
        <taxon>Tracheophyta</taxon>
        <taxon>Spermatophyta</taxon>
        <taxon>Magnoliopsida</taxon>
        <taxon>eudicotyledons</taxon>
        <taxon>Gunneridae</taxon>
        <taxon>Pentapetalae</taxon>
        <taxon>rosids</taxon>
        <taxon>fabids</taxon>
        <taxon>Fabales</taxon>
        <taxon>Quillajaceae</taxon>
        <taxon>Quillaja</taxon>
    </lineage>
</organism>
<keyword evidence="2" id="KW-1185">Reference proteome</keyword>